<accession>A0A7S0ZTE7</accession>
<name>A0A7S0ZTE7_NOCSC</name>
<gene>
    <name evidence="2" type="ORF">NSCI0253_LOCUS6390</name>
</gene>
<sequence length="378" mass="40363">MHSGEGVSVGRPRRWNRHSQDKDTAVSKQVTSASASDVTVPCIQGKATTKGYRFLFVGNSNTYQPKELGGVPQAVARLVSAVSGSAAVCDSVVQGGADLCDLWTDVEGRLESGDLFDVVVLQVDGGNDVQTQFAVSQVLQKRYAPLILAKLPGSSVLLYQTWLGPNSQDGQDQLNSTATIYQSALLTGGLSDVRVARVGFAFLALRDSATADEHVYPALWKDDSGHPSALAGVFIAAVIVLALGFGTGPRAASLEQILETMIPSAWRTASAAFLGLPSEVAQKGWHFNKGGLSEFLPRHGEDDSLTKYPEGMRTERRMLGLAPGRDLLQAAVASLAVHCNGRHEFSDVSSPHMDISGGDQNLPEVCVRSRSSLRWCAR</sequence>
<protein>
    <submittedName>
        <fullName evidence="2">Uncharacterized protein</fullName>
    </submittedName>
</protein>
<feature type="region of interest" description="Disordered" evidence="1">
    <location>
        <begin position="1"/>
        <end position="30"/>
    </location>
</feature>
<dbReference type="InterPro" id="IPR036514">
    <property type="entry name" value="SGNH_hydro_sf"/>
</dbReference>
<proteinExistence type="predicted"/>
<dbReference type="AlphaFoldDB" id="A0A7S0ZTE7"/>
<dbReference type="EMBL" id="HBFQ01009130">
    <property type="protein sequence ID" value="CAD8832043.1"/>
    <property type="molecule type" value="Transcribed_RNA"/>
</dbReference>
<evidence type="ECO:0000313" key="2">
    <source>
        <dbReference type="EMBL" id="CAD8832043.1"/>
    </source>
</evidence>
<reference evidence="2" key="1">
    <citation type="submission" date="2021-01" db="EMBL/GenBank/DDBJ databases">
        <authorList>
            <person name="Corre E."/>
            <person name="Pelletier E."/>
            <person name="Niang G."/>
            <person name="Scheremetjew M."/>
            <person name="Finn R."/>
            <person name="Kale V."/>
            <person name="Holt S."/>
            <person name="Cochrane G."/>
            <person name="Meng A."/>
            <person name="Brown T."/>
            <person name="Cohen L."/>
        </authorList>
    </citation>
    <scope>NUCLEOTIDE SEQUENCE</scope>
</reference>
<dbReference type="Gene3D" id="3.40.50.1110">
    <property type="entry name" value="SGNH hydrolase"/>
    <property type="match status" value="1"/>
</dbReference>
<evidence type="ECO:0000256" key="1">
    <source>
        <dbReference type="SAM" id="MobiDB-lite"/>
    </source>
</evidence>
<dbReference type="SUPFAM" id="SSF52266">
    <property type="entry name" value="SGNH hydrolase"/>
    <property type="match status" value="1"/>
</dbReference>
<organism evidence="2">
    <name type="scientific">Noctiluca scintillans</name>
    <name type="common">Sea sparkle</name>
    <name type="synonym">Red tide dinoflagellate</name>
    <dbReference type="NCBI Taxonomy" id="2966"/>
    <lineage>
        <taxon>Eukaryota</taxon>
        <taxon>Sar</taxon>
        <taxon>Alveolata</taxon>
        <taxon>Dinophyceae</taxon>
        <taxon>Noctilucales</taxon>
        <taxon>Noctilucaceae</taxon>
        <taxon>Noctiluca</taxon>
    </lineage>
</organism>